<dbReference type="SMART" id="SM01120">
    <property type="entry name" value="Dak2"/>
    <property type="match status" value="1"/>
</dbReference>
<protein>
    <submittedName>
        <fullName evidence="2">DAK2 domain-containing protein</fullName>
    </submittedName>
</protein>
<organism evidence="2 3">
    <name type="scientific">Cohnella cholangitidis</name>
    <dbReference type="NCBI Taxonomy" id="2598458"/>
    <lineage>
        <taxon>Bacteria</taxon>
        <taxon>Bacillati</taxon>
        <taxon>Bacillota</taxon>
        <taxon>Bacilli</taxon>
        <taxon>Bacillales</taxon>
        <taxon>Paenibacillaceae</taxon>
        <taxon>Cohnella</taxon>
    </lineage>
</organism>
<dbReference type="InterPro" id="IPR048394">
    <property type="entry name" value="FakA-like_M"/>
</dbReference>
<dbReference type="AlphaFoldDB" id="A0A7G5BTG6"/>
<dbReference type="PROSITE" id="PS51480">
    <property type="entry name" value="DHAL"/>
    <property type="match status" value="1"/>
</dbReference>
<dbReference type="SMART" id="SM01121">
    <property type="entry name" value="Dak1_2"/>
    <property type="match status" value="1"/>
</dbReference>
<evidence type="ECO:0000313" key="2">
    <source>
        <dbReference type="EMBL" id="QMV40250.1"/>
    </source>
</evidence>
<dbReference type="PANTHER" id="PTHR33434">
    <property type="entry name" value="DEGV DOMAIN-CONTAINING PROTEIN DR_1986-RELATED"/>
    <property type="match status" value="1"/>
</dbReference>
<reference evidence="2 3" key="1">
    <citation type="submission" date="2019-07" db="EMBL/GenBank/DDBJ databases">
        <authorList>
            <person name="Kim J.K."/>
            <person name="Cheong H.-M."/>
            <person name="Choi Y."/>
            <person name="Hwang K.J."/>
            <person name="Lee S."/>
            <person name="Choi C."/>
        </authorList>
    </citation>
    <scope>NUCLEOTIDE SEQUENCE [LARGE SCALE GENOMIC DNA]</scope>
    <source>
        <strain evidence="2 3">KS 22</strain>
    </source>
</reference>
<dbReference type="KEGG" id="cchl:FPL14_02825"/>
<dbReference type="InterPro" id="IPR019986">
    <property type="entry name" value="YloV-like"/>
</dbReference>
<proteinExistence type="predicted"/>
<evidence type="ECO:0000313" key="3">
    <source>
        <dbReference type="Proteomes" id="UP000515679"/>
    </source>
</evidence>
<dbReference type="Gene3D" id="1.25.40.340">
    <property type="match status" value="1"/>
</dbReference>
<dbReference type="GO" id="GO:0006071">
    <property type="term" value="P:glycerol metabolic process"/>
    <property type="evidence" value="ECO:0007669"/>
    <property type="project" value="InterPro"/>
</dbReference>
<dbReference type="Pfam" id="PF13684">
    <property type="entry name" value="FakA-like_C"/>
    <property type="match status" value="1"/>
</dbReference>
<sequence>MSKRFLNGSEWAAMILVGAERLTRNVDRVNALNVFPVPDGDTGTNMNLTMTAGVAELKNKPSEEVGRAAEVLSKGLLMGARGNSGVILSQLFRGFARAISGQGELTVPLFANALQQGVDTAYKAVVKPVEGTILTVAREAARHGLTAARRTSDLKEWMVEVHAKASETLARTQDMLPVLKQVGVVDSGGQGLVYLYEGFVDYLSEGNFASSAAQGREFQAPVSLREAPVPPTIPAPAIRASGGANTAAQSKITTESIAFPYDMEFFIQRVTTSSPFPEQTFRKALERDGDSIILIEDEGIVKVHVHSRRPGDVINFALTYGEITHIHILNMQEQHRELLAQQPVVKQEAPAAPRQDEPTSGPVVDYALPGVVDLPSISASPESEPNPDVYELASYGVVAVSVGEGNAELFRSLGVDIVLSGGQSMNPSTEDLLGAITSLSAHHIFVLPNNPNIIMAAKQAAELAERPVTVLQTRTLPQGMAAMLSFQENDSETSNIERMTKAYERVVTGSVTQAVRDTEMDGVQIKEGHYIGIKDKTIVASASSPSEACKALLSDLLVSGGEILTILTGDNAEGEQTEELEQWLAQQYPDVEVEVHEGGQPLYPYLFAVEP</sequence>
<keyword evidence="3" id="KW-1185">Reference proteome</keyword>
<accession>A0A7G5BTG6</accession>
<dbReference type="InterPro" id="IPR050270">
    <property type="entry name" value="DegV_domain_contain"/>
</dbReference>
<dbReference type="SUPFAM" id="SSF101473">
    <property type="entry name" value="DhaL-like"/>
    <property type="match status" value="1"/>
</dbReference>
<feature type="domain" description="DhaL" evidence="1">
    <location>
        <begin position="9"/>
        <end position="201"/>
    </location>
</feature>
<dbReference type="GO" id="GO:0004371">
    <property type="term" value="F:glycerone kinase activity"/>
    <property type="evidence" value="ECO:0007669"/>
    <property type="project" value="InterPro"/>
</dbReference>
<dbReference type="InterPro" id="IPR004007">
    <property type="entry name" value="DhaL_dom"/>
</dbReference>
<dbReference type="InterPro" id="IPR033470">
    <property type="entry name" value="FakA-like_C"/>
</dbReference>
<dbReference type="PANTHER" id="PTHR33434:SF4">
    <property type="entry name" value="PHOSPHATASE PROTEIN"/>
    <property type="match status" value="1"/>
</dbReference>
<gene>
    <name evidence="2" type="ORF">FPL14_02825</name>
</gene>
<dbReference type="Pfam" id="PF02734">
    <property type="entry name" value="Dak2"/>
    <property type="match status" value="1"/>
</dbReference>
<evidence type="ECO:0000259" key="1">
    <source>
        <dbReference type="PROSITE" id="PS51480"/>
    </source>
</evidence>
<dbReference type="Pfam" id="PF21645">
    <property type="entry name" value="FakA-like_M"/>
    <property type="match status" value="1"/>
</dbReference>
<name>A0A7G5BTG6_9BACL</name>
<dbReference type="EMBL" id="CP041969">
    <property type="protein sequence ID" value="QMV40250.1"/>
    <property type="molecule type" value="Genomic_DNA"/>
</dbReference>
<dbReference type="NCBIfam" id="TIGR03599">
    <property type="entry name" value="YloV"/>
    <property type="match status" value="1"/>
</dbReference>
<dbReference type="Proteomes" id="UP000515679">
    <property type="component" value="Chromosome"/>
</dbReference>
<dbReference type="InterPro" id="IPR036117">
    <property type="entry name" value="DhaL_dom_sf"/>
</dbReference>